<dbReference type="InterPro" id="IPR001810">
    <property type="entry name" value="F-box_dom"/>
</dbReference>
<proteinExistence type="predicted"/>
<feature type="domain" description="F-box" evidence="1">
    <location>
        <begin position="5"/>
        <end position="44"/>
    </location>
</feature>
<name>A0A8H6Z185_9AGAR</name>
<protein>
    <recommendedName>
        <fullName evidence="1">F-box domain-containing protein</fullName>
    </recommendedName>
</protein>
<dbReference type="SUPFAM" id="SSF81383">
    <property type="entry name" value="F-box domain"/>
    <property type="match status" value="1"/>
</dbReference>
<dbReference type="OrthoDB" id="2788229at2759"/>
<dbReference type="InterPro" id="IPR036047">
    <property type="entry name" value="F-box-like_dom_sf"/>
</dbReference>
<dbReference type="InterPro" id="IPR032675">
    <property type="entry name" value="LRR_dom_sf"/>
</dbReference>
<dbReference type="SUPFAM" id="SSF52047">
    <property type="entry name" value="RNI-like"/>
    <property type="match status" value="1"/>
</dbReference>
<reference evidence="2" key="1">
    <citation type="submission" date="2020-05" db="EMBL/GenBank/DDBJ databases">
        <title>Mycena genomes resolve the evolution of fungal bioluminescence.</title>
        <authorList>
            <person name="Tsai I.J."/>
        </authorList>
    </citation>
    <scope>NUCLEOTIDE SEQUENCE</scope>
    <source>
        <strain evidence="2">CCC161011</strain>
    </source>
</reference>
<keyword evidence="3" id="KW-1185">Reference proteome</keyword>
<sequence length="365" mass="40440">MTIGLPQELIEEILDHLAGDSGSLKACSLVCRAWVSRSRSHLFKTCTLVPDNILGFCELLRSPGGCTFIPHVCGIHADHHYWDLDDCRFNTITADLRRLTHVTALELAFYVRADHTRANPWYRSDFVTAFPHVTRVGISCDSGGPPAPVIDTICLFPALQELHIHHVAGSVAVPSATAVPPQGLHSLKLSANSPGPVLAWLHAFDRLPMVDSVALPVLQHQDAPIACAAFQQLGDSLRHLDITLTSILGDFDVDPLTVYDFSLHPNLITLIIRDFSPYVSNDSDPSRMMGLITRLAAPALESLSIDFDPTLWVFDWRALDAFLSRARFPHLQKVLFRCNDDQFQFLQVLLPQLEVSGVLGIMPFK</sequence>
<gene>
    <name evidence="2" type="ORF">MVEN_00236000</name>
</gene>
<evidence type="ECO:0000313" key="3">
    <source>
        <dbReference type="Proteomes" id="UP000620124"/>
    </source>
</evidence>
<evidence type="ECO:0000313" key="2">
    <source>
        <dbReference type="EMBL" id="KAF7369089.1"/>
    </source>
</evidence>
<comment type="caution">
    <text evidence="2">The sequence shown here is derived from an EMBL/GenBank/DDBJ whole genome shotgun (WGS) entry which is preliminary data.</text>
</comment>
<dbReference type="EMBL" id="JACAZI010000002">
    <property type="protein sequence ID" value="KAF7369089.1"/>
    <property type="molecule type" value="Genomic_DNA"/>
</dbReference>
<dbReference type="Pfam" id="PF00646">
    <property type="entry name" value="F-box"/>
    <property type="match status" value="1"/>
</dbReference>
<accession>A0A8H6Z185</accession>
<dbReference type="Gene3D" id="3.80.10.10">
    <property type="entry name" value="Ribonuclease Inhibitor"/>
    <property type="match status" value="1"/>
</dbReference>
<organism evidence="2 3">
    <name type="scientific">Mycena venus</name>
    <dbReference type="NCBI Taxonomy" id="2733690"/>
    <lineage>
        <taxon>Eukaryota</taxon>
        <taxon>Fungi</taxon>
        <taxon>Dikarya</taxon>
        <taxon>Basidiomycota</taxon>
        <taxon>Agaricomycotina</taxon>
        <taxon>Agaricomycetes</taxon>
        <taxon>Agaricomycetidae</taxon>
        <taxon>Agaricales</taxon>
        <taxon>Marasmiineae</taxon>
        <taxon>Mycenaceae</taxon>
        <taxon>Mycena</taxon>
    </lineage>
</organism>
<dbReference type="AlphaFoldDB" id="A0A8H6Z185"/>
<evidence type="ECO:0000259" key="1">
    <source>
        <dbReference type="Pfam" id="PF00646"/>
    </source>
</evidence>
<dbReference type="Proteomes" id="UP000620124">
    <property type="component" value="Unassembled WGS sequence"/>
</dbReference>